<reference evidence="1" key="1">
    <citation type="submission" date="2023-10" db="EMBL/GenBank/DDBJ databases">
        <authorList>
            <person name="Chen Y."/>
            <person name="Shah S."/>
            <person name="Dougan E. K."/>
            <person name="Thang M."/>
            <person name="Chan C."/>
        </authorList>
    </citation>
    <scope>NUCLEOTIDE SEQUENCE [LARGE SCALE GENOMIC DNA]</scope>
</reference>
<name>A0ABN9TAQ3_9DINO</name>
<accession>A0ABN9TAQ3</accession>
<evidence type="ECO:0000313" key="1">
    <source>
        <dbReference type="EMBL" id="CAK0842472.1"/>
    </source>
</evidence>
<proteinExistence type="predicted"/>
<gene>
    <name evidence="1" type="ORF">PCOR1329_LOCUS37299</name>
</gene>
<evidence type="ECO:0000313" key="2">
    <source>
        <dbReference type="Proteomes" id="UP001189429"/>
    </source>
</evidence>
<comment type="caution">
    <text evidence="1">The sequence shown here is derived from an EMBL/GenBank/DDBJ whole genome shotgun (WGS) entry which is preliminary data.</text>
</comment>
<organism evidence="1 2">
    <name type="scientific">Prorocentrum cordatum</name>
    <dbReference type="NCBI Taxonomy" id="2364126"/>
    <lineage>
        <taxon>Eukaryota</taxon>
        <taxon>Sar</taxon>
        <taxon>Alveolata</taxon>
        <taxon>Dinophyceae</taxon>
        <taxon>Prorocentrales</taxon>
        <taxon>Prorocentraceae</taxon>
        <taxon>Prorocentrum</taxon>
    </lineage>
</organism>
<dbReference type="EMBL" id="CAUYUJ010014522">
    <property type="protein sequence ID" value="CAK0842472.1"/>
    <property type="molecule type" value="Genomic_DNA"/>
</dbReference>
<protein>
    <submittedName>
        <fullName evidence="1">Uncharacterized protein</fullName>
    </submittedName>
</protein>
<sequence>MVSPYQLIIQTQIDAYAEVFLRSKIPAAKSRMHNLKENDRTRELDLAAANRKISKLDNHSLSTLAALERDLKRPLQRAASETGQGATRKQSQIQKLKEALLNIFSLANRM</sequence>
<keyword evidence="2" id="KW-1185">Reference proteome</keyword>
<dbReference type="Proteomes" id="UP001189429">
    <property type="component" value="Unassembled WGS sequence"/>
</dbReference>